<dbReference type="AlphaFoldDB" id="A0A540KQ44"/>
<evidence type="ECO:0000313" key="3">
    <source>
        <dbReference type="Proteomes" id="UP000315295"/>
    </source>
</evidence>
<proteinExistence type="predicted"/>
<feature type="region of interest" description="Disordered" evidence="1">
    <location>
        <begin position="1"/>
        <end position="57"/>
    </location>
</feature>
<protein>
    <submittedName>
        <fullName evidence="2">Uncharacterized protein</fullName>
    </submittedName>
</protein>
<sequence>MSKSSGNCSATNEPEAPVPKRLVVNGSAHLRMEGSGPTTITVVHSKDTFPEEISAPS</sequence>
<evidence type="ECO:0000256" key="1">
    <source>
        <dbReference type="SAM" id="MobiDB-lite"/>
    </source>
</evidence>
<reference evidence="2 3" key="1">
    <citation type="journal article" date="2019" name="G3 (Bethesda)">
        <title>Sequencing of a Wild Apple (Malus baccata) Genome Unravels the Differences Between Cultivated and Wild Apple Species Regarding Disease Resistance and Cold Tolerance.</title>
        <authorList>
            <person name="Chen X."/>
        </authorList>
    </citation>
    <scope>NUCLEOTIDE SEQUENCE [LARGE SCALE GENOMIC DNA]</scope>
    <source>
        <strain evidence="3">cv. Shandingzi</strain>
        <tissue evidence="2">Leaves</tissue>
    </source>
</reference>
<gene>
    <name evidence="2" type="ORF">C1H46_038136</name>
</gene>
<dbReference type="EMBL" id="VIEB01001037">
    <property type="protein sequence ID" value="TQD76330.1"/>
    <property type="molecule type" value="Genomic_DNA"/>
</dbReference>
<keyword evidence="3" id="KW-1185">Reference proteome</keyword>
<organism evidence="2 3">
    <name type="scientific">Malus baccata</name>
    <name type="common">Siberian crab apple</name>
    <name type="synonym">Pyrus baccata</name>
    <dbReference type="NCBI Taxonomy" id="106549"/>
    <lineage>
        <taxon>Eukaryota</taxon>
        <taxon>Viridiplantae</taxon>
        <taxon>Streptophyta</taxon>
        <taxon>Embryophyta</taxon>
        <taxon>Tracheophyta</taxon>
        <taxon>Spermatophyta</taxon>
        <taxon>Magnoliopsida</taxon>
        <taxon>eudicotyledons</taxon>
        <taxon>Gunneridae</taxon>
        <taxon>Pentapetalae</taxon>
        <taxon>rosids</taxon>
        <taxon>fabids</taxon>
        <taxon>Rosales</taxon>
        <taxon>Rosaceae</taxon>
        <taxon>Amygdaloideae</taxon>
        <taxon>Maleae</taxon>
        <taxon>Malus</taxon>
    </lineage>
</organism>
<comment type="caution">
    <text evidence="2">The sequence shown here is derived from an EMBL/GenBank/DDBJ whole genome shotgun (WGS) entry which is preliminary data.</text>
</comment>
<name>A0A540KQ44_MALBA</name>
<dbReference type="Proteomes" id="UP000315295">
    <property type="component" value="Unassembled WGS sequence"/>
</dbReference>
<accession>A0A540KQ44</accession>
<feature type="compositionally biased region" description="Polar residues" evidence="1">
    <location>
        <begin position="1"/>
        <end position="12"/>
    </location>
</feature>
<evidence type="ECO:0000313" key="2">
    <source>
        <dbReference type="EMBL" id="TQD76330.1"/>
    </source>
</evidence>